<protein>
    <submittedName>
        <fullName evidence="1">YobA family protein</fullName>
    </submittedName>
</protein>
<evidence type="ECO:0000313" key="1">
    <source>
        <dbReference type="EMBL" id="MCF6138709.1"/>
    </source>
</evidence>
<dbReference type="Pfam" id="PF11518">
    <property type="entry name" value="DUF3221"/>
    <property type="match status" value="1"/>
</dbReference>
<organism evidence="1 2">
    <name type="scientific">Pseudalkalibacillus berkeleyi</name>
    <dbReference type="NCBI Taxonomy" id="1069813"/>
    <lineage>
        <taxon>Bacteria</taxon>
        <taxon>Bacillati</taxon>
        <taxon>Bacillota</taxon>
        <taxon>Bacilli</taxon>
        <taxon>Bacillales</taxon>
        <taxon>Fictibacillaceae</taxon>
        <taxon>Pseudalkalibacillus</taxon>
    </lineage>
</organism>
<dbReference type="InterPro" id="IPR012340">
    <property type="entry name" value="NA-bd_OB-fold"/>
</dbReference>
<dbReference type="RefSeq" id="WP_236336334.1">
    <property type="nucleotide sequence ID" value="NZ_JAKIJS010000001.1"/>
</dbReference>
<name>A0ABS9H135_9BACL</name>
<dbReference type="Gene3D" id="2.40.50.140">
    <property type="entry name" value="Nucleic acid-binding proteins"/>
    <property type="match status" value="1"/>
</dbReference>
<reference evidence="1 2" key="1">
    <citation type="submission" date="2022-01" db="EMBL/GenBank/DDBJ databases">
        <title>Alkalihalobacillus sp. EGI L200015, a novel bacterium isolated from a salt lake sediment.</title>
        <authorList>
            <person name="Gao L."/>
            <person name="Fang B.-Z."/>
            <person name="Li W.-J."/>
        </authorList>
    </citation>
    <scope>NUCLEOTIDE SEQUENCE [LARGE SCALE GENOMIC DNA]</scope>
    <source>
        <strain evidence="1 2">KCTC 12718</strain>
    </source>
</reference>
<keyword evidence="2" id="KW-1185">Reference proteome</keyword>
<dbReference type="Proteomes" id="UP001649381">
    <property type="component" value="Unassembled WGS sequence"/>
</dbReference>
<accession>A0ABS9H135</accession>
<dbReference type="InterPro" id="IPR021598">
    <property type="entry name" value="DUF3221"/>
</dbReference>
<comment type="caution">
    <text evidence="1">The sequence shown here is derived from an EMBL/GenBank/DDBJ whole genome shotgun (WGS) entry which is preliminary data.</text>
</comment>
<evidence type="ECO:0000313" key="2">
    <source>
        <dbReference type="Proteomes" id="UP001649381"/>
    </source>
</evidence>
<gene>
    <name evidence="1" type="ORF">L2716_13315</name>
</gene>
<proteinExistence type="predicted"/>
<dbReference type="EMBL" id="JAKIJS010000001">
    <property type="protein sequence ID" value="MCF6138709.1"/>
    <property type="molecule type" value="Genomic_DNA"/>
</dbReference>
<sequence>MRGWYYKAWLLLIILLAGCGGQTNEHISNDMDDEIWEQSISGYIADQEASRILVLGKITKEQLTELSVRELLESARPDAFWFTVSDVQKYKIGQKVQVWPKGSIAESYPAQGTAGKIEVIEEE</sequence>
<dbReference type="PROSITE" id="PS51257">
    <property type="entry name" value="PROKAR_LIPOPROTEIN"/>
    <property type="match status" value="1"/>
</dbReference>